<evidence type="ECO:0000259" key="8">
    <source>
        <dbReference type="PROSITE" id="PS50893"/>
    </source>
</evidence>
<evidence type="ECO:0000256" key="2">
    <source>
        <dbReference type="ARBA" id="ARBA00022692"/>
    </source>
</evidence>
<dbReference type="PROSITE" id="PS00211">
    <property type="entry name" value="ABC_TRANSPORTER_1"/>
    <property type="match status" value="1"/>
</dbReference>
<evidence type="ECO:0000256" key="4">
    <source>
        <dbReference type="ARBA" id="ARBA00022840"/>
    </source>
</evidence>
<dbReference type="Gene3D" id="3.40.50.300">
    <property type="entry name" value="P-loop containing nucleotide triphosphate hydrolases"/>
    <property type="match status" value="1"/>
</dbReference>
<feature type="transmembrane region" description="Helical" evidence="7">
    <location>
        <begin position="54"/>
        <end position="75"/>
    </location>
</feature>
<dbReference type="AlphaFoldDB" id="A0A2Z2KTT2"/>
<evidence type="ECO:0000256" key="7">
    <source>
        <dbReference type="SAM" id="Phobius"/>
    </source>
</evidence>
<dbReference type="GO" id="GO:0005524">
    <property type="term" value="F:ATP binding"/>
    <property type="evidence" value="ECO:0007669"/>
    <property type="project" value="UniProtKB-KW"/>
</dbReference>
<dbReference type="Gene3D" id="1.20.1560.10">
    <property type="entry name" value="ABC transporter type 1, transmembrane domain"/>
    <property type="match status" value="1"/>
</dbReference>
<sequence length="567" mass="64724">MSDLAIIKKMLMLFKPYKKSMLIVFSCLIVSTILNLLIPLLVKSIFDEGLIKQNFQTVFLCSLIIFSITLIDRIIDIVKENLRSNVKAKITNAINMKVYHHIHKMKIAYFNKISSTEITNNVRVDIENITKIADNSIFYAFSQVLSIAGGIVGLFIINWKLAMLVLMFIPFKFFIVKIFAKIRKNYAKLFLDQYSELSRLYDEIINGIREIKIFGIFKMKKNEFESELSKLTNTEKKTSVLSSWNNASELIMMQLITVLIYIIGARMTFNSELTVGSIVAFVTYISYVTIPISAIINIGYLFSGIIPSAKRLFNFFQLPIEECTLNPKIENIKNKSILFHNVYYSHDGRQPTLENITFSILEGEKVAVMGTNGSGKTTLLDLILRFHKPDKGTITLGGVDIGDYDIDTYRSFFALVSQRFSLFNKSIKENICLHSDFSEESINKLLEDVQLPEFIDYFNMKIGTNGAELSGGQRQKLALARAISHDKHIYIFDETTSNLDVISEINFANLINERLGEKTIIIVTHKPEILKYMDKIIVIENGEILQVGTYKDLMNNNKLQMNVFSVS</sequence>
<feature type="domain" description="ABC transporter" evidence="8">
    <location>
        <begin position="337"/>
        <end position="566"/>
    </location>
</feature>
<dbReference type="SUPFAM" id="SSF90123">
    <property type="entry name" value="ABC transporter transmembrane region"/>
    <property type="match status" value="1"/>
</dbReference>
<feature type="transmembrane region" description="Helical" evidence="7">
    <location>
        <begin position="275"/>
        <end position="302"/>
    </location>
</feature>
<dbReference type="PANTHER" id="PTHR43394">
    <property type="entry name" value="ATP-DEPENDENT PERMEASE MDL1, MITOCHONDRIAL"/>
    <property type="match status" value="1"/>
</dbReference>
<dbReference type="InterPro" id="IPR011527">
    <property type="entry name" value="ABC1_TM_dom"/>
</dbReference>
<dbReference type="PROSITE" id="PS50929">
    <property type="entry name" value="ABC_TM1F"/>
    <property type="match status" value="1"/>
</dbReference>
<dbReference type="GO" id="GO:0015421">
    <property type="term" value="F:ABC-type oligopeptide transporter activity"/>
    <property type="evidence" value="ECO:0007669"/>
    <property type="project" value="TreeGrafter"/>
</dbReference>
<dbReference type="CDD" id="cd07346">
    <property type="entry name" value="ABC_6TM_exporters"/>
    <property type="match status" value="1"/>
</dbReference>
<dbReference type="Proteomes" id="UP000249890">
    <property type="component" value="Chromosome"/>
</dbReference>
<dbReference type="InterPro" id="IPR017871">
    <property type="entry name" value="ABC_transporter-like_CS"/>
</dbReference>
<keyword evidence="11" id="KW-1185">Reference proteome</keyword>
<feature type="transmembrane region" description="Helical" evidence="7">
    <location>
        <begin position="21"/>
        <end position="42"/>
    </location>
</feature>
<evidence type="ECO:0000256" key="6">
    <source>
        <dbReference type="ARBA" id="ARBA00023136"/>
    </source>
</evidence>
<protein>
    <recommendedName>
        <fullName evidence="12">ABC transporter ATP-binding protein</fullName>
    </recommendedName>
</protein>
<keyword evidence="6 7" id="KW-0472">Membrane</keyword>
<dbReference type="InterPro" id="IPR003593">
    <property type="entry name" value="AAA+_ATPase"/>
</dbReference>
<organism evidence="10 11">
    <name type="scientific">Paenibacillus donghaensis</name>
    <dbReference type="NCBI Taxonomy" id="414771"/>
    <lineage>
        <taxon>Bacteria</taxon>
        <taxon>Bacillati</taxon>
        <taxon>Bacillota</taxon>
        <taxon>Bacilli</taxon>
        <taxon>Bacillales</taxon>
        <taxon>Paenibacillaceae</taxon>
        <taxon>Paenibacillus</taxon>
    </lineage>
</organism>
<reference evidence="10 11" key="1">
    <citation type="submission" date="2017-06" db="EMBL/GenBank/DDBJ databases">
        <title>Complete genome sequence of Paenibacillus donghaensis KCTC 13049T isolated from East Sea sediment, South Korea.</title>
        <authorList>
            <person name="Jung B.K."/>
            <person name="Hong S.-J."/>
            <person name="Shin J.-H."/>
        </authorList>
    </citation>
    <scope>NUCLEOTIDE SEQUENCE [LARGE SCALE GENOMIC DNA]</scope>
    <source>
        <strain evidence="10 11">KCTC 13049</strain>
    </source>
</reference>
<dbReference type="InterPro" id="IPR036640">
    <property type="entry name" value="ABC1_TM_sf"/>
</dbReference>
<dbReference type="InterPro" id="IPR039421">
    <property type="entry name" value="Type_1_exporter"/>
</dbReference>
<evidence type="ECO:0008006" key="12">
    <source>
        <dbReference type="Google" id="ProtNLM"/>
    </source>
</evidence>
<dbReference type="PANTHER" id="PTHR43394:SF1">
    <property type="entry name" value="ATP-BINDING CASSETTE SUB-FAMILY B MEMBER 10, MITOCHONDRIAL"/>
    <property type="match status" value="1"/>
</dbReference>
<comment type="subcellular location">
    <subcellularLocation>
        <location evidence="1">Cell membrane</location>
        <topology evidence="1">Multi-pass membrane protein</topology>
    </subcellularLocation>
</comment>
<dbReference type="RefSeq" id="WP_087919307.1">
    <property type="nucleotide sequence ID" value="NZ_CP021780.1"/>
</dbReference>
<feature type="domain" description="ABC transmembrane type-1" evidence="9">
    <location>
        <begin position="22"/>
        <end position="304"/>
    </location>
</feature>
<dbReference type="Pfam" id="PF00005">
    <property type="entry name" value="ABC_tran"/>
    <property type="match status" value="1"/>
</dbReference>
<proteinExistence type="predicted"/>
<dbReference type="SMART" id="SM00382">
    <property type="entry name" value="AAA"/>
    <property type="match status" value="1"/>
</dbReference>
<dbReference type="KEGG" id="pdh:B9T62_34190"/>
<keyword evidence="2 7" id="KW-0812">Transmembrane</keyword>
<evidence type="ECO:0000256" key="5">
    <source>
        <dbReference type="ARBA" id="ARBA00022989"/>
    </source>
</evidence>
<feature type="transmembrane region" description="Helical" evidence="7">
    <location>
        <begin position="250"/>
        <end position="269"/>
    </location>
</feature>
<dbReference type="GO" id="GO:0005886">
    <property type="term" value="C:plasma membrane"/>
    <property type="evidence" value="ECO:0007669"/>
    <property type="project" value="UniProtKB-SubCell"/>
</dbReference>
<keyword evidence="4" id="KW-0067">ATP-binding</keyword>
<dbReference type="InterPro" id="IPR027417">
    <property type="entry name" value="P-loop_NTPase"/>
</dbReference>
<evidence type="ECO:0000256" key="3">
    <source>
        <dbReference type="ARBA" id="ARBA00022741"/>
    </source>
</evidence>
<keyword evidence="5 7" id="KW-1133">Transmembrane helix</keyword>
<dbReference type="SUPFAM" id="SSF52540">
    <property type="entry name" value="P-loop containing nucleoside triphosphate hydrolases"/>
    <property type="match status" value="1"/>
</dbReference>
<dbReference type="InterPro" id="IPR003439">
    <property type="entry name" value="ABC_transporter-like_ATP-bd"/>
</dbReference>
<evidence type="ECO:0000313" key="11">
    <source>
        <dbReference type="Proteomes" id="UP000249890"/>
    </source>
</evidence>
<dbReference type="PROSITE" id="PS50893">
    <property type="entry name" value="ABC_TRANSPORTER_2"/>
    <property type="match status" value="1"/>
</dbReference>
<dbReference type="Pfam" id="PF00664">
    <property type="entry name" value="ABC_membrane"/>
    <property type="match status" value="1"/>
</dbReference>
<dbReference type="CDD" id="cd03228">
    <property type="entry name" value="ABCC_MRP_Like"/>
    <property type="match status" value="1"/>
</dbReference>
<dbReference type="GO" id="GO:0016887">
    <property type="term" value="F:ATP hydrolysis activity"/>
    <property type="evidence" value="ECO:0007669"/>
    <property type="project" value="InterPro"/>
</dbReference>
<gene>
    <name evidence="10" type="ORF">B9T62_34190</name>
</gene>
<feature type="transmembrane region" description="Helical" evidence="7">
    <location>
        <begin position="163"/>
        <end position="180"/>
    </location>
</feature>
<evidence type="ECO:0000256" key="1">
    <source>
        <dbReference type="ARBA" id="ARBA00004651"/>
    </source>
</evidence>
<evidence type="ECO:0000259" key="9">
    <source>
        <dbReference type="PROSITE" id="PS50929"/>
    </source>
</evidence>
<dbReference type="OrthoDB" id="1891664at2"/>
<accession>A0A2Z2KTT2</accession>
<keyword evidence="3" id="KW-0547">Nucleotide-binding</keyword>
<dbReference type="EMBL" id="CP021780">
    <property type="protein sequence ID" value="ASA25342.1"/>
    <property type="molecule type" value="Genomic_DNA"/>
</dbReference>
<evidence type="ECO:0000313" key="10">
    <source>
        <dbReference type="EMBL" id="ASA25342.1"/>
    </source>
</evidence>
<feature type="transmembrane region" description="Helical" evidence="7">
    <location>
        <begin position="137"/>
        <end position="157"/>
    </location>
</feature>
<name>A0A2Z2KTT2_9BACL</name>